<dbReference type="Pfam" id="PF06964">
    <property type="entry name" value="Alpha-L-AF_C"/>
    <property type="match status" value="1"/>
</dbReference>
<dbReference type="Pfam" id="PF22848">
    <property type="entry name" value="ASD1_dom"/>
    <property type="match status" value="1"/>
</dbReference>
<organism evidence="6 7">
    <name type="scientific">Anaerocolumna cellulosilytica</name>
    <dbReference type="NCBI Taxonomy" id="433286"/>
    <lineage>
        <taxon>Bacteria</taxon>
        <taxon>Bacillati</taxon>
        <taxon>Bacillota</taxon>
        <taxon>Clostridia</taxon>
        <taxon>Lachnospirales</taxon>
        <taxon>Lachnospiraceae</taxon>
        <taxon>Anaerocolumna</taxon>
    </lineage>
</organism>
<dbReference type="GO" id="GO:0046373">
    <property type="term" value="P:L-arabinose metabolic process"/>
    <property type="evidence" value="ECO:0007669"/>
    <property type="project" value="InterPro"/>
</dbReference>
<dbReference type="InterPro" id="IPR017853">
    <property type="entry name" value="GH"/>
</dbReference>
<dbReference type="GO" id="GO:0046556">
    <property type="term" value="F:alpha-L-arabinofuranosidase activity"/>
    <property type="evidence" value="ECO:0007669"/>
    <property type="project" value="UniProtKB-EC"/>
</dbReference>
<dbReference type="Gene3D" id="2.60.120.260">
    <property type="entry name" value="Galactose-binding domain-like"/>
    <property type="match status" value="1"/>
</dbReference>
<evidence type="ECO:0000256" key="1">
    <source>
        <dbReference type="ARBA" id="ARBA00001462"/>
    </source>
</evidence>
<dbReference type="Gene3D" id="2.60.40.1180">
    <property type="entry name" value="Golgi alpha-mannosidase II"/>
    <property type="match status" value="1"/>
</dbReference>
<dbReference type="InterPro" id="IPR008979">
    <property type="entry name" value="Galactose-bd-like_sf"/>
</dbReference>
<evidence type="ECO:0000313" key="7">
    <source>
        <dbReference type="Proteomes" id="UP000515561"/>
    </source>
</evidence>
<dbReference type="InterPro" id="IPR051563">
    <property type="entry name" value="Glycosyl_Hydrolase_51"/>
</dbReference>
<dbReference type="EMBL" id="AP023367">
    <property type="protein sequence ID" value="BCJ94927.1"/>
    <property type="molecule type" value="Genomic_DNA"/>
</dbReference>
<reference evidence="6 7" key="1">
    <citation type="journal article" date="2016" name="Int. J. Syst. Evol. Microbiol.">
        <title>Descriptions of Anaerotaenia torta gen. nov., sp. nov. and Anaerocolumna cellulosilytica gen. nov., sp. nov. isolated from a methanogenic reactor of cattle waste.</title>
        <authorList>
            <person name="Uek A."/>
            <person name="Ohtaki Y."/>
            <person name="Kaku N."/>
            <person name="Ueki K."/>
        </authorList>
    </citation>
    <scope>NUCLEOTIDE SEQUENCE [LARGE SCALE GENOMIC DNA]</scope>
    <source>
        <strain evidence="6 7">SN021</strain>
    </source>
</reference>
<protein>
    <recommendedName>
        <fullName evidence="3">non-reducing end alpha-L-arabinofuranosidase</fullName>
        <ecNumber evidence="3">3.2.1.55</ecNumber>
    </recommendedName>
</protein>
<dbReference type="SUPFAM" id="SSF49785">
    <property type="entry name" value="Galactose-binding domain-like"/>
    <property type="match status" value="1"/>
</dbReference>
<evidence type="ECO:0000313" key="6">
    <source>
        <dbReference type="EMBL" id="BCJ94927.1"/>
    </source>
</evidence>
<accession>A0A6S6R4F3</accession>
<dbReference type="PANTHER" id="PTHR31776:SF26">
    <property type="entry name" value="SECRETED ARABINOSIDASE"/>
    <property type="match status" value="1"/>
</dbReference>
<evidence type="ECO:0000256" key="4">
    <source>
        <dbReference type="ARBA" id="ARBA00022729"/>
    </source>
</evidence>
<sequence length="785" mass="90023">MKLIVDTKIKKDALGDLFGIFFEDLNHAADGGLYAEMVRNRSFEFAPIDNAAYHPLTAWEKIQTNGEARLLIETGNPVSHKNPHYLAMDVLVPGADVGVQNLGYNTGMVFEEGAIYYFTCYAKREQCFKEPLTISLRNKEGIIYTSQEIYLDEDWKKYEVEITSPVTDNSGRLALTISGRGKVYLDFVSLFPKDTYKGRRNGLRKDIATKLEELKPKFMRFPGGCLVHDGSLDPAARDAMYRWKNTIGPLEERPARRSNWGYNQTLGLGYYEYFQFCEDIGAKPIPVLPGGWDPHHRRAVELDRLQPWIDDALDLIEFANGDSNTVWGKKRAELGHEAPFGLEYIAIGNEEVGEEFFIRYVYFHKAIRQKYPNIKIINSGSPFPAGGEYERGWKSAKENGSDLVDEHYYCSPEWFIANHHRYDAFLKEDPNVFLGEYASWGNTYYNALAEATYMIGLERNAHAVALACYAPMLCNADYVNWRPDMIWYNNHQVFGTANYYVQKLFMNHQGDRLLAIKAEKEPEAVLVTETPDSIFGDIILATNDSEAEYSEISVVNDDTGEVKYFDDRRVKKGELAYITRVLWKNYTVKLKAKETEGVKGFNLYFGHQPKGDKPFANSLSGNEFQWEIGGWQNQDVVLCERNNGRGSCLSQCMFTVERDRVYQLELKVRERFIKTFIDGNEYHAIESKPVMVKPLYYSSSIDESTGEVIIKAVNIQKVDCEAEIKILHAEVMEGKVFTLENYPLEGENSFERPDWIKPVQKELRIENSGFSYVFKSNSMTVFRLH</sequence>
<dbReference type="InterPro" id="IPR055235">
    <property type="entry name" value="ASD1_cat"/>
</dbReference>
<evidence type="ECO:0000256" key="2">
    <source>
        <dbReference type="ARBA" id="ARBA00007186"/>
    </source>
</evidence>
<dbReference type="InterPro" id="IPR010720">
    <property type="entry name" value="Alpha-L-AF_C"/>
</dbReference>
<dbReference type="Gene3D" id="3.20.20.80">
    <property type="entry name" value="Glycosidases"/>
    <property type="match status" value="1"/>
</dbReference>
<dbReference type="SMART" id="SM00813">
    <property type="entry name" value="Alpha-L-AF_C"/>
    <property type="match status" value="1"/>
</dbReference>
<keyword evidence="4" id="KW-0732">Signal</keyword>
<comment type="catalytic activity">
    <reaction evidence="1">
        <text>Hydrolysis of terminal non-reducing alpha-L-arabinofuranoside residues in alpha-L-arabinosides.</text>
        <dbReference type="EC" id="3.2.1.55"/>
    </reaction>
</comment>
<proteinExistence type="inferred from homology"/>
<keyword evidence="7" id="KW-1185">Reference proteome</keyword>
<dbReference type="SUPFAM" id="SSF51445">
    <property type="entry name" value="(Trans)glycosidases"/>
    <property type="match status" value="1"/>
</dbReference>
<dbReference type="Proteomes" id="UP000515561">
    <property type="component" value="Chromosome"/>
</dbReference>
<keyword evidence="5" id="KW-0378">Hydrolase</keyword>
<dbReference type="AlphaFoldDB" id="A0A6S6R4F3"/>
<dbReference type="KEGG" id="acel:acsn021_24960"/>
<dbReference type="EC" id="3.2.1.55" evidence="3"/>
<dbReference type="RefSeq" id="WP_184088759.1">
    <property type="nucleotide sequence ID" value="NZ_AP023367.1"/>
</dbReference>
<evidence type="ECO:0000256" key="3">
    <source>
        <dbReference type="ARBA" id="ARBA00012670"/>
    </source>
</evidence>
<name>A0A6S6R4F3_9FIRM</name>
<gene>
    <name evidence="6" type="ORF">acsn021_24960</name>
</gene>
<comment type="similarity">
    <text evidence="2">Belongs to the glycosyl hydrolase 51 family.</text>
</comment>
<dbReference type="InterPro" id="IPR013780">
    <property type="entry name" value="Glyco_hydro_b"/>
</dbReference>
<dbReference type="SUPFAM" id="SSF51011">
    <property type="entry name" value="Glycosyl hydrolase domain"/>
    <property type="match status" value="1"/>
</dbReference>
<evidence type="ECO:0000256" key="5">
    <source>
        <dbReference type="ARBA" id="ARBA00022801"/>
    </source>
</evidence>
<dbReference type="PANTHER" id="PTHR31776">
    <property type="entry name" value="ALPHA-L-ARABINOFURANOSIDASE 1"/>
    <property type="match status" value="1"/>
</dbReference>